<dbReference type="EC" id="7.2.2.9" evidence="19"/>
<dbReference type="InterPro" id="IPR036163">
    <property type="entry name" value="HMA_dom_sf"/>
</dbReference>
<dbReference type="Gene3D" id="2.70.150.10">
    <property type="entry name" value="Calcium-transporting ATPase, cytoplasmic transduction domain A"/>
    <property type="match status" value="1"/>
</dbReference>
<evidence type="ECO:0000256" key="21">
    <source>
        <dbReference type="ARBA" id="ARBA00047424"/>
    </source>
</evidence>
<dbReference type="InterPro" id="IPR008250">
    <property type="entry name" value="ATPase_P-typ_transduc_dom_A_sf"/>
</dbReference>
<organism evidence="24 25">
    <name type="scientific">Aliarcobacter skirrowii</name>
    <dbReference type="NCBI Taxonomy" id="28200"/>
    <lineage>
        <taxon>Bacteria</taxon>
        <taxon>Pseudomonadati</taxon>
        <taxon>Campylobacterota</taxon>
        <taxon>Epsilonproteobacteria</taxon>
        <taxon>Campylobacterales</taxon>
        <taxon>Arcobacteraceae</taxon>
        <taxon>Aliarcobacter</taxon>
    </lineage>
</organism>
<dbReference type="PRINTS" id="PR00943">
    <property type="entry name" value="CUATPASE"/>
</dbReference>
<evidence type="ECO:0000256" key="17">
    <source>
        <dbReference type="ARBA" id="ARBA00023136"/>
    </source>
</evidence>
<keyword evidence="11 22" id="KW-0067">ATP-binding</keyword>
<keyword evidence="17 22" id="KW-0472">Membrane</keyword>
<dbReference type="GO" id="GO:0005524">
    <property type="term" value="F:ATP binding"/>
    <property type="evidence" value="ECO:0007669"/>
    <property type="project" value="UniProtKB-UniRule"/>
</dbReference>
<dbReference type="PROSITE" id="PS01047">
    <property type="entry name" value="HMA_1"/>
    <property type="match status" value="2"/>
</dbReference>
<feature type="transmembrane region" description="Helical" evidence="22">
    <location>
        <begin position="126"/>
        <end position="145"/>
    </location>
</feature>
<dbReference type="NCBIfam" id="TIGR01494">
    <property type="entry name" value="ATPase_P-type"/>
    <property type="match status" value="1"/>
</dbReference>
<keyword evidence="5" id="KW-0597">Phosphoprotein</keyword>
<feature type="transmembrane region" description="Helical" evidence="22">
    <location>
        <begin position="357"/>
        <end position="379"/>
    </location>
</feature>
<protein>
    <recommendedName>
        <fullName evidence="20">Copper-transporting ATPase</fullName>
        <ecNumber evidence="19">7.2.2.9</ecNumber>
    </recommendedName>
</protein>
<feature type="transmembrane region" description="Helical" evidence="22">
    <location>
        <begin position="95"/>
        <end position="114"/>
    </location>
</feature>
<keyword evidence="12" id="KW-0460">Magnesium</keyword>
<feature type="domain" description="HMA" evidence="23">
    <location>
        <begin position="768"/>
        <end position="833"/>
    </location>
</feature>
<proteinExistence type="inferred from homology"/>
<evidence type="ECO:0000256" key="10">
    <source>
        <dbReference type="ARBA" id="ARBA00022796"/>
    </source>
</evidence>
<dbReference type="SFLD" id="SFLDS00003">
    <property type="entry name" value="Haloacid_Dehalogenase"/>
    <property type="match status" value="1"/>
</dbReference>
<keyword evidence="4" id="KW-0813">Transport</keyword>
<dbReference type="SUPFAM" id="SSF55008">
    <property type="entry name" value="HMA, heavy metal-associated domain"/>
    <property type="match status" value="2"/>
</dbReference>
<dbReference type="InterPro" id="IPR036412">
    <property type="entry name" value="HAD-like_sf"/>
</dbReference>
<dbReference type="SUPFAM" id="SSF56784">
    <property type="entry name" value="HAD-like"/>
    <property type="match status" value="1"/>
</dbReference>
<dbReference type="Gene3D" id="3.40.1110.10">
    <property type="entry name" value="Calcium-transporting ATPase, cytoplasmic domain N"/>
    <property type="match status" value="1"/>
</dbReference>
<dbReference type="InterPro" id="IPR023298">
    <property type="entry name" value="ATPase_P-typ_TM_dom_sf"/>
</dbReference>
<evidence type="ECO:0000256" key="13">
    <source>
        <dbReference type="ARBA" id="ARBA00022967"/>
    </source>
</evidence>
<keyword evidence="6 22" id="KW-0812">Transmembrane</keyword>
<dbReference type="InterPro" id="IPR023299">
    <property type="entry name" value="ATPase_P-typ_cyto_dom_N"/>
</dbReference>
<evidence type="ECO:0000256" key="20">
    <source>
        <dbReference type="ARBA" id="ARBA00040690"/>
    </source>
</evidence>
<keyword evidence="9 22" id="KW-0547">Nucleotide-binding</keyword>
<reference evidence="24 25" key="1">
    <citation type="submission" date="2018-05" db="EMBL/GenBank/DDBJ databases">
        <title>Antimicrobial susceptibility testing and genomic analysis of Arcobacter skirrowii strains and one Arcobacter butzleri isolated from German poultry farms.</title>
        <authorList>
            <person name="Haenel I."/>
            <person name="Hotzel H."/>
            <person name="Tomaso H."/>
            <person name="Busch A."/>
        </authorList>
    </citation>
    <scope>NUCLEOTIDE SEQUENCE [LARGE SCALE GENOMIC DNA]</scope>
    <source>
        <strain evidence="25">v</strain>
    </source>
</reference>
<evidence type="ECO:0000256" key="18">
    <source>
        <dbReference type="ARBA" id="ARBA00037143"/>
    </source>
</evidence>
<evidence type="ECO:0000256" key="1">
    <source>
        <dbReference type="ARBA" id="ARBA00004127"/>
    </source>
</evidence>
<evidence type="ECO:0000256" key="16">
    <source>
        <dbReference type="ARBA" id="ARBA00023065"/>
    </source>
</evidence>
<evidence type="ECO:0000256" key="9">
    <source>
        <dbReference type="ARBA" id="ARBA00022741"/>
    </source>
</evidence>
<evidence type="ECO:0000256" key="2">
    <source>
        <dbReference type="ARBA" id="ARBA00004236"/>
    </source>
</evidence>
<keyword evidence="22" id="KW-1003">Cell membrane</keyword>
<dbReference type="NCBIfam" id="TIGR01511">
    <property type="entry name" value="ATPase-IB1_Cu"/>
    <property type="match status" value="1"/>
</dbReference>
<keyword evidence="10" id="KW-0187">Copper transport</keyword>
<dbReference type="STRING" id="28200.GCA_001572935_00951"/>
<evidence type="ECO:0000256" key="5">
    <source>
        <dbReference type="ARBA" id="ARBA00022553"/>
    </source>
</evidence>
<dbReference type="GO" id="GO:0055070">
    <property type="term" value="P:copper ion homeostasis"/>
    <property type="evidence" value="ECO:0007669"/>
    <property type="project" value="TreeGrafter"/>
</dbReference>
<evidence type="ECO:0000313" key="25">
    <source>
        <dbReference type="Proteomes" id="UP000245014"/>
    </source>
</evidence>
<dbReference type="PANTHER" id="PTHR43520:SF8">
    <property type="entry name" value="P-TYPE CU(+) TRANSPORTER"/>
    <property type="match status" value="1"/>
</dbReference>
<dbReference type="Pfam" id="PF00403">
    <property type="entry name" value="HMA"/>
    <property type="match status" value="2"/>
</dbReference>
<dbReference type="InterPro" id="IPR001757">
    <property type="entry name" value="P_typ_ATPase"/>
</dbReference>
<dbReference type="GO" id="GO:0005886">
    <property type="term" value="C:plasma membrane"/>
    <property type="evidence" value="ECO:0007669"/>
    <property type="project" value="UniProtKB-SubCell"/>
</dbReference>
<dbReference type="GO" id="GO:0005507">
    <property type="term" value="F:copper ion binding"/>
    <property type="evidence" value="ECO:0007669"/>
    <property type="project" value="InterPro"/>
</dbReference>
<evidence type="ECO:0000256" key="8">
    <source>
        <dbReference type="ARBA" id="ARBA00022737"/>
    </source>
</evidence>
<feature type="transmembrane region" description="Helical" evidence="22">
    <location>
        <begin position="727"/>
        <end position="746"/>
    </location>
</feature>
<name>A0A2U2BYB6_9BACT</name>
<dbReference type="CDD" id="cd02094">
    <property type="entry name" value="P-type_ATPase_Cu-like"/>
    <property type="match status" value="1"/>
</dbReference>
<sequence length="834" mass="91510">MITRKFDIKGMTCSACSNAVDRSVKKLQGVKELNVNLLNNSMIVKYEESLLDDEKIIKSVENAGYEATLKIDNIKNKEKDKDLSSNEIVELKNRLIISLIFAVPLFYISMGHMLDWYFLSFFHGTQNAITFSFTQFLLSLPIVLINKKYYKVGFKTLFKGSPNMDSLVAIGTGAAMVYGVFSIYKIAYALGVNDLDSVKEYSMNLYFESAAVVLTLITFGKYLEAKAKSNTSEAIKKLIDLNVKKATILKDDKELEVLVENLALEDIVIVKPGQVIPTDGVIIFGDTSVDESMLTGESRAISKKVGDSVFGASINKYGVIKFKVTKTKDDTFLSQIIKLVEEASSSKAPISKLADKISGIFVPTVILVSIITFISWYSLGYSFEFSLSIAISVLIISCPCALGLATPTAIMVATGKGAQNGILIKDAQSLELASKIDTIVLDKTGTITKGKPTVTNIFTNKNTTKDDLIQIAYTIEKNSEHPLAKAIVDFAKNKKIDSLNFVDFKATNGLGVEAKIDNSFYYIGNEKFILSKNIEPKEFLSISENLSKDGKTTIFVANSSEVLGVIEIFDAIKDTSKDAIDEFKRMNLEVIMLTGDNQKTAKSVAKTLGITNFIAEVLPQDKDKKIQELQSLGKKVLMVGDGINDAPALTRADVSVAIGAGSDIAIESANIILVRSDLLDVVKAMQLSGATIKNIKQNLFWAFFYNIIGIPLAAGVFYTTLGWKLTPMYAGAAMSLSSVMVVFNALRLKLFKPKIYSNLKLDIKDEFMEIVLKVDGMTCGHCKARVEKVLNTIEEVSSVEVDLSSKNVKVTLSKDIDSKILEDAIVDAGYEIIK</sequence>
<dbReference type="EMBL" id="QEYI01000013">
    <property type="protein sequence ID" value="PWE19509.1"/>
    <property type="molecule type" value="Genomic_DNA"/>
</dbReference>
<gene>
    <name evidence="24" type="ORF">DF188_09765</name>
</gene>
<dbReference type="InterPro" id="IPR006121">
    <property type="entry name" value="HMA_dom"/>
</dbReference>
<evidence type="ECO:0000256" key="19">
    <source>
        <dbReference type="ARBA" id="ARBA00038904"/>
    </source>
</evidence>
<dbReference type="GO" id="GO:0016887">
    <property type="term" value="F:ATP hydrolysis activity"/>
    <property type="evidence" value="ECO:0007669"/>
    <property type="project" value="InterPro"/>
</dbReference>
<feature type="transmembrane region" description="Helical" evidence="22">
    <location>
        <begin position="166"/>
        <end position="184"/>
    </location>
</feature>
<dbReference type="SUPFAM" id="SSF81653">
    <property type="entry name" value="Calcium ATPase, transduction domain A"/>
    <property type="match status" value="1"/>
</dbReference>
<keyword evidence="7 22" id="KW-0479">Metal-binding</keyword>
<comment type="catalytic activity">
    <reaction evidence="21">
        <text>Cu(2+)(in) + ATP + H2O = Cu(2+)(out) + ADP + phosphate + H(+)</text>
        <dbReference type="Rhea" id="RHEA:10376"/>
        <dbReference type="ChEBI" id="CHEBI:15377"/>
        <dbReference type="ChEBI" id="CHEBI:15378"/>
        <dbReference type="ChEBI" id="CHEBI:29036"/>
        <dbReference type="ChEBI" id="CHEBI:30616"/>
        <dbReference type="ChEBI" id="CHEBI:43474"/>
        <dbReference type="ChEBI" id="CHEBI:456216"/>
        <dbReference type="EC" id="7.2.2.9"/>
    </reaction>
</comment>
<dbReference type="SFLD" id="SFLDF00027">
    <property type="entry name" value="p-type_atpase"/>
    <property type="match status" value="1"/>
</dbReference>
<dbReference type="RefSeq" id="WP_109065954.1">
    <property type="nucleotide sequence ID" value="NZ_QEYG01000023.1"/>
</dbReference>
<dbReference type="PROSITE" id="PS50846">
    <property type="entry name" value="HMA_2"/>
    <property type="match status" value="2"/>
</dbReference>
<comment type="caution">
    <text evidence="24">The sequence shown here is derived from an EMBL/GenBank/DDBJ whole genome shotgun (WGS) entry which is preliminary data.</text>
</comment>
<evidence type="ECO:0000256" key="11">
    <source>
        <dbReference type="ARBA" id="ARBA00022840"/>
    </source>
</evidence>
<dbReference type="GO" id="GO:0012505">
    <property type="term" value="C:endomembrane system"/>
    <property type="evidence" value="ECO:0007669"/>
    <property type="project" value="UniProtKB-SubCell"/>
</dbReference>
<keyword evidence="16" id="KW-0406">Ion transport</keyword>
<dbReference type="InterPro" id="IPR027256">
    <property type="entry name" value="P-typ_ATPase_IB"/>
</dbReference>
<evidence type="ECO:0000256" key="4">
    <source>
        <dbReference type="ARBA" id="ARBA00022448"/>
    </source>
</evidence>
<dbReference type="FunFam" id="2.70.150.10:FF:000002">
    <property type="entry name" value="Copper-transporting ATPase 1, putative"/>
    <property type="match status" value="1"/>
</dbReference>
<dbReference type="PRINTS" id="PR00119">
    <property type="entry name" value="CATATPASE"/>
</dbReference>
<dbReference type="FunFam" id="3.30.70.100:FF:000005">
    <property type="entry name" value="Copper-exporting P-type ATPase A"/>
    <property type="match status" value="1"/>
</dbReference>
<evidence type="ECO:0000256" key="14">
    <source>
        <dbReference type="ARBA" id="ARBA00022989"/>
    </source>
</evidence>
<dbReference type="InterPro" id="IPR017969">
    <property type="entry name" value="Heavy-metal-associated_CS"/>
</dbReference>
<evidence type="ECO:0000256" key="6">
    <source>
        <dbReference type="ARBA" id="ARBA00022692"/>
    </source>
</evidence>
<evidence type="ECO:0000256" key="12">
    <source>
        <dbReference type="ARBA" id="ARBA00022842"/>
    </source>
</evidence>
<evidence type="ECO:0000259" key="23">
    <source>
        <dbReference type="PROSITE" id="PS50846"/>
    </source>
</evidence>
<dbReference type="InterPro" id="IPR044492">
    <property type="entry name" value="P_typ_ATPase_HD_dom"/>
</dbReference>
<keyword evidence="13" id="KW-1278">Translocase</keyword>
<dbReference type="CDD" id="cd00371">
    <property type="entry name" value="HMA"/>
    <property type="match status" value="2"/>
</dbReference>
<evidence type="ECO:0000256" key="15">
    <source>
        <dbReference type="ARBA" id="ARBA00023008"/>
    </source>
</evidence>
<comment type="similarity">
    <text evidence="3 22">Belongs to the cation transport ATPase (P-type) (TC 3.A.3) family. Type IB subfamily.</text>
</comment>
<dbReference type="InterPro" id="IPR059000">
    <property type="entry name" value="ATPase_P-type_domA"/>
</dbReference>
<dbReference type="InterPro" id="IPR023214">
    <property type="entry name" value="HAD_sf"/>
</dbReference>
<comment type="subcellular location">
    <subcellularLocation>
        <location evidence="2 22">Cell membrane</location>
    </subcellularLocation>
    <subcellularLocation>
        <location evidence="1">Endomembrane system</location>
        <topology evidence="1">Multi-pass membrane protein</topology>
    </subcellularLocation>
</comment>
<accession>A0A2U2BYB6</accession>
<dbReference type="SUPFAM" id="SSF81665">
    <property type="entry name" value="Calcium ATPase, transmembrane domain M"/>
    <property type="match status" value="1"/>
</dbReference>
<evidence type="ECO:0000256" key="3">
    <source>
        <dbReference type="ARBA" id="ARBA00006024"/>
    </source>
</evidence>
<dbReference type="InterPro" id="IPR006122">
    <property type="entry name" value="HMA_Cu_ion-bd"/>
</dbReference>
<feature type="transmembrane region" description="Helical" evidence="22">
    <location>
        <begin position="699"/>
        <end position="721"/>
    </location>
</feature>
<dbReference type="NCBIfam" id="TIGR01525">
    <property type="entry name" value="ATPase-IB_hvy"/>
    <property type="match status" value="1"/>
</dbReference>
<dbReference type="Proteomes" id="UP000245014">
    <property type="component" value="Unassembled WGS sequence"/>
</dbReference>
<evidence type="ECO:0000256" key="7">
    <source>
        <dbReference type="ARBA" id="ARBA00022723"/>
    </source>
</evidence>
<keyword evidence="15" id="KW-0186">Copper</keyword>
<evidence type="ECO:0000256" key="22">
    <source>
        <dbReference type="RuleBase" id="RU362081"/>
    </source>
</evidence>
<evidence type="ECO:0000313" key="24">
    <source>
        <dbReference type="EMBL" id="PWE19509.1"/>
    </source>
</evidence>
<dbReference type="GO" id="GO:0043682">
    <property type="term" value="F:P-type divalent copper transporter activity"/>
    <property type="evidence" value="ECO:0007669"/>
    <property type="project" value="UniProtKB-EC"/>
</dbReference>
<dbReference type="NCBIfam" id="TIGR00003">
    <property type="entry name" value="copper ion binding protein"/>
    <property type="match status" value="2"/>
</dbReference>
<dbReference type="Gene3D" id="3.30.70.100">
    <property type="match status" value="2"/>
</dbReference>
<dbReference type="PANTHER" id="PTHR43520">
    <property type="entry name" value="ATP7, ISOFORM B"/>
    <property type="match status" value="1"/>
</dbReference>
<comment type="function">
    <text evidence="18">Probably involved in copper export.</text>
</comment>
<feature type="domain" description="HMA" evidence="23">
    <location>
        <begin position="2"/>
        <end position="68"/>
    </location>
</feature>
<dbReference type="Pfam" id="PF00702">
    <property type="entry name" value="Hydrolase"/>
    <property type="match status" value="1"/>
</dbReference>
<dbReference type="InterPro" id="IPR018303">
    <property type="entry name" value="ATPase_P-typ_P_site"/>
</dbReference>
<keyword evidence="8" id="KW-0677">Repeat</keyword>
<keyword evidence="14 22" id="KW-1133">Transmembrane helix</keyword>
<feature type="transmembrane region" description="Helical" evidence="22">
    <location>
        <begin position="204"/>
        <end position="223"/>
    </location>
</feature>
<dbReference type="Pfam" id="PF00122">
    <property type="entry name" value="E1-E2_ATPase"/>
    <property type="match status" value="1"/>
</dbReference>
<dbReference type="PROSITE" id="PS00154">
    <property type="entry name" value="ATPASE_E1_E2"/>
    <property type="match status" value="1"/>
</dbReference>
<dbReference type="SFLD" id="SFLDG00002">
    <property type="entry name" value="C1.7:_P-type_atpase_like"/>
    <property type="match status" value="1"/>
</dbReference>
<dbReference type="Gene3D" id="3.40.50.1000">
    <property type="entry name" value="HAD superfamily/HAD-like"/>
    <property type="match status" value="1"/>
</dbReference>
<feature type="transmembrane region" description="Helical" evidence="22">
    <location>
        <begin position="385"/>
        <end position="406"/>
    </location>
</feature>
<dbReference type="AlphaFoldDB" id="A0A2U2BYB6"/>